<dbReference type="PANTHER" id="PTHR14413:SF16">
    <property type="entry name" value="LARGE RIBOSOMAL SUBUNIT PROTEIN BL17M"/>
    <property type="match status" value="1"/>
</dbReference>
<keyword evidence="3 4" id="KW-0687">Ribonucleoprotein</keyword>
<sequence>MKGLAFRKLSRTSSHRQSLLRNLVTSLVAHERIQTTVAKAKEAQREAEKLITKAKKANLGHSSQGIRARAYLYPNPLQPSWPKLQSLAERFRDRPGGYTRLHLNGNRFGDNAPTALLEFVDGASDVRLEVTARSLAREALEAFKLDGSKGKPTLVAPGSEERLVDDERFSILTRQNARKVTQFNPNALKELVTSASSHLARLVATEQVEGQYRVDEDKIKALGKNGPFGETAIKPMRGMKRRAGQRRLVEEDWEPPVMRGKGGNSVVRLSKGNFAKRLIPRTTLPEDHGTEKALRDALHNRQIANARISDDAQ</sequence>
<evidence type="ECO:0000256" key="1">
    <source>
        <dbReference type="ARBA" id="ARBA00008777"/>
    </source>
</evidence>
<dbReference type="SUPFAM" id="SSF64263">
    <property type="entry name" value="Prokaryotic ribosomal protein L17"/>
    <property type="match status" value="1"/>
</dbReference>
<proteinExistence type="inferred from homology"/>
<evidence type="ECO:0000256" key="2">
    <source>
        <dbReference type="ARBA" id="ARBA00022980"/>
    </source>
</evidence>
<dbReference type="AlphaFoldDB" id="A0A316VY08"/>
<organism evidence="6 7">
    <name type="scientific">Ceraceosorus guamensis</name>
    <dbReference type="NCBI Taxonomy" id="1522189"/>
    <lineage>
        <taxon>Eukaryota</taxon>
        <taxon>Fungi</taxon>
        <taxon>Dikarya</taxon>
        <taxon>Basidiomycota</taxon>
        <taxon>Ustilaginomycotina</taxon>
        <taxon>Exobasidiomycetes</taxon>
        <taxon>Ceraceosorales</taxon>
        <taxon>Ceraceosoraceae</taxon>
        <taxon>Ceraceosorus</taxon>
    </lineage>
</organism>
<name>A0A316VY08_9BASI</name>
<dbReference type="OrthoDB" id="275000at2759"/>
<reference evidence="6 7" key="1">
    <citation type="journal article" date="2018" name="Mol. Biol. Evol.">
        <title>Broad Genomic Sampling Reveals a Smut Pathogenic Ancestry of the Fungal Clade Ustilaginomycotina.</title>
        <authorList>
            <person name="Kijpornyongpan T."/>
            <person name="Mondo S.J."/>
            <person name="Barry K."/>
            <person name="Sandor L."/>
            <person name="Lee J."/>
            <person name="Lipzen A."/>
            <person name="Pangilinan J."/>
            <person name="LaButti K."/>
            <person name="Hainaut M."/>
            <person name="Henrissat B."/>
            <person name="Grigoriev I.V."/>
            <person name="Spatafora J.W."/>
            <person name="Aime M.C."/>
        </authorList>
    </citation>
    <scope>NUCLEOTIDE SEQUENCE [LARGE SCALE GENOMIC DNA]</scope>
    <source>
        <strain evidence="6 7">MCA 4658</strain>
    </source>
</reference>
<evidence type="ECO:0000313" key="7">
    <source>
        <dbReference type="Proteomes" id="UP000245783"/>
    </source>
</evidence>
<dbReference type="NCBIfam" id="TIGR00059">
    <property type="entry name" value="L17"/>
    <property type="match status" value="1"/>
</dbReference>
<dbReference type="GeneID" id="37036019"/>
<evidence type="ECO:0000256" key="3">
    <source>
        <dbReference type="ARBA" id="ARBA00023274"/>
    </source>
</evidence>
<gene>
    <name evidence="6" type="ORF">IE81DRAFT_324121</name>
</gene>
<protein>
    <submittedName>
        <fullName evidence="6">Ribosomal protein L17</fullName>
    </submittedName>
</protein>
<dbReference type="GO" id="GO:0003735">
    <property type="term" value="F:structural constituent of ribosome"/>
    <property type="evidence" value="ECO:0007669"/>
    <property type="project" value="InterPro"/>
</dbReference>
<keyword evidence="5" id="KW-0175">Coiled coil</keyword>
<evidence type="ECO:0000313" key="6">
    <source>
        <dbReference type="EMBL" id="PWN41788.1"/>
    </source>
</evidence>
<dbReference type="Proteomes" id="UP000245783">
    <property type="component" value="Unassembled WGS sequence"/>
</dbReference>
<dbReference type="InterPro" id="IPR000456">
    <property type="entry name" value="Ribosomal_bL17"/>
</dbReference>
<dbReference type="InParanoid" id="A0A316VY08"/>
<dbReference type="RefSeq" id="XP_025368948.1">
    <property type="nucleotide sequence ID" value="XM_025514149.1"/>
</dbReference>
<evidence type="ECO:0000256" key="5">
    <source>
        <dbReference type="SAM" id="Coils"/>
    </source>
</evidence>
<dbReference type="PROSITE" id="PS01167">
    <property type="entry name" value="RIBOSOMAL_L17"/>
    <property type="match status" value="1"/>
</dbReference>
<accession>A0A316VY08</accession>
<feature type="coiled-coil region" evidence="5">
    <location>
        <begin position="33"/>
        <end position="60"/>
    </location>
</feature>
<dbReference type="PANTHER" id="PTHR14413">
    <property type="entry name" value="RIBOSOMAL PROTEIN L17"/>
    <property type="match status" value="1"/>
</dbReference>
<keyword evidence="2 4" id="KW-0689">Ribosomal protein</keyword>
<dbReference type="InterPro" id="IPR047859">
    <property type="entry name" value="Ribosomal_bL17_CS"/>
</dbReference>
<dbReference type="Pfam" id="PF01196">
    <property type="entry name" value="Ribosomal_L17"/>
    <property type="match status" value="1"/>
</dbReference>
<dbReference type="STRING" id="1522189.A0A316VY08"/>
<evidence type="ECO:0000256" key="4">
    <source>
        <dbReference type="RuleBase" id="RU000660"/>
    </source>
</evidence>
<dbReference type="GO" id="GO:0006412">
    <property type="term" value="P:translation"/>
    <property type="evidence" value="ECO:0007669"/>
    <property type="project" value="InterPro"/>
</dbReference>
<dbReference type="GO" id="GO:0005762">
    <property type="term" value="C:mitochondrial large ribosomal subunit"/>
    <property type="evidence" value="ECO:0007669"/>
    <property type="project" value="TreeGrafter"/>
</dbReference>
<dbReference type="InterPro" id="IPR036373">
    <property type="entry name" value="Ribosomal_bL17_sf"/>
</dbReference>
<dbReference type="EMBL" id="KZ819387">
    <property type="protein sequence ID" value="PWN41788.1"/>
    <property type="molecule type" value="Genomic_DNA"/>
</dbReference>
<comment type="similarity">
    <text evidence="1 4">Belongs to the bacterial ribosomal protein bL17 family.</text>
</comment>
<keyword evidence="7" id="KW-1185">Reference proteome</keyword>
<dbReference type="Gene3D" id="3.90.1030.10">
    <property type="entry name" value="Ribosomal protein L17"/>
    <property type="match status" value="1"/>
</dbReference>